<dbReference type="Pfam" id="PF04613">
    <property type="entry name" value="LpxD"/>
    <property type="match status" value="1"/>
</dbReference>
<feature type="domain" description="UDP-3-O-[3-hydroxymyristoyl] glucosamine N-acyltransferase non-repeat region" evidence="8">
    <location>
        <begin position="23"/>
        <end position="85"/>
    </location>
</feature>
<dbReference type="NCBIfam" id="TIGR01853">
    <property type="entry name" value="lipid_A_lpxD"/>
    <property type="match status" value="1"/>
</dbReference>
<proteinExistence type="inferred from homology"/>
<evidence type="ECO:0000313" key="9">
    <source>
        <dbReference type="EMBL" id="MBB6477392.1"/>
    </source>
</evidence>
<comment type="caution">
    <text evidence="9">The sequence shown here is derived from an EMBL/GenBank/DDBJ whole genome shotgun (WGS) entry which is preliminary data.</text>
</comment>
<keyword evidence="6 7" id="KW-0012">Acyltransferase</keyword>
<keyword evidence="2 7" id="KW-0441">Lipid A biosynthesis</keyword>
<evidence type="ECO:0000256" key="7">
    <source>
        <dbReference type="HAMAP-Rule" id="MF_00523"/>
    </source>
</evidence>
<name>A0A841R4A0_9FIRM</name>
<dbReference type="Proteomes" id="UP000591941">
    <property type="component" value="Unassembled WGS sequence"/>
</dbReference>
<dbReference type="GeneID" id="93485700"/>
<dbReference type="PANTHER" id="PTHR43378">
    <property type="entry name" value="UDP-3-O-ACYLGLUCOSAMINE N-ACYLTRANSFERASE"/>
    <property type="match status" value="1"/>
</dbReference>
<dbReference type="InterPro" id="IPR020573">
    <property type="entry name" value="UDP_GlcNAc_AcTrfase_non-rep"/>
</dbReference>
<comment type="catalytic activity">
    <reaction evidence="7">
        <text>a UDP-3-O-[(3R)-3-hydroxyacyl]-alpha-D-glucosamine + a (3R)-hydroxyacyl-[ACP] = a UDP-2-N,3-O-bis[(3R)-3-hydroxyacyl]-alpha-D-glucosamine + holo-[ACP] + H(+)</text>
        <dbReference type="Rhea" id="RHEA:53836"/>
        <dbReference type="Rhea" id="RHEA-COMP:9685"/>
        <dbReference type="Rhea" id="RHEA-COMP:9945"/>
        <dbReference type="ChEBI" id="CHEBI:15378"/>
        <dbReference type="ChEBI" id="CHEBI:64479"/>
        <dbReference type="ChEBI" id="CHEBI:78827"/>
        <dbReference type="ChEBI" id="CHEBI:137740"/>
        <dbReference type="ChEBI" id="CHEBI:137748"/>
        <dbReference type="EC" id="2.3.1.191"/>
    </reaction>
</comment>
<sequence>MAYTVADLAKRVNGKVYGDGNKTITGVAGVETAGPNDIAFLLDEYAAQLPLVKAGAVLMTSAPEETVATTVIVTENPKWAFAELVDVLKPLYVPPVGIHPTAVVDATAEIDPQATILPYVVIGAGTVVKAGAILHPHVVLGRDVTVGCDTEIHPGAVLHDRTEVGDRVIIRANAVIGGEGFGFATEDGKHTRIRQIGRVVIGDDVEVGAGTTIDNATFGETSIGRGTKIDNLVHLGHNVQIGEDCFIIAQVGVAGSTAIGNHCILAGQTGVSGHLTIADHVTCGGKTGVVGSIKEPGTYVGFPARPHRQWGRIEGTLNHLPELMKRVKRLEKALEKTTKE</sequence>
<gene>
    <name evidence="7" type="primary">lpxD</name>
    <name evidence="9" type="ORF">HNR45_000422</name>
</gene>
<evidence type="ECO:0000256" key="4">
    <source>
        <dbReference type="ARBA" id="ARBA00022737"/>
    </source>
</evidence>
<feature type="active site" description="Proton acceptor" evidence="7">
    <location>
        <position position="237"/>
    </location>
</feature>
<dbReference type="EC" id="2.3.1.191" evidence="7"/>
<dbReference type="Gene3D" id="2.160.10.10">
    <property type="entry name" value="Hexapeptide repeat proteins"/>
    <property type="match status" value="1"/>
</dbReference>
<comment type="similarity">
    <text evidence="7">Belongs to the transferase hexapeptide repeat family. LpxD subfamily.</text>
</comment>
<dbReference type="OrthoDB" id="9784739at2"/>
<dbReference type="GO" id="GO:0016410">
    <property type="term" value="F:N-acyltransferase activity"/>
    <property type="evidence" value="ECO:0007669"/>
    <property type="project" value="InterPro"/>
</dbReference>
<keyword evidence="1 7" id="KW-0444">Lipid biosynthesis</keyword>
<dbReference type="UniPathway" id="UPA00973"/>
<evidence type="ECO:0000256" key="5">
    <source>
        <dbReference type="ARBA" id="ARBA00023098"/>
    </source>
</evidence>
<dbReference type="HAMAP" id="MF_00523">
    <property type="entry name" value="LpxD"/>
    <property type="match status" value="1"/>
</dbReference>
<dbReference type="InterPro" id="IPR001451">
    <property type="entry name" value="Hexapep"/>
</dbReference>
<comment type="pathway">
    <text evidence="7">Bacterial outer membrane biogenesis; LPS lipid A biosynthesis.</text>
</comment>
<dbReference type="Pfam" id="PF00132">
    <property type="entry name" value="Hexapep"/>
    <property type="match status" value="2"/>
</dbReference>
<keyword evidence="10" id="KW-1185">Reference proteome</keyword>
<protein>
    <recommendedName>
        <fullName evidence="7">UDP-3-O-acylglucosamine N-acyltransferase</fullName>
        <ecNumber evidence="7">2.3.1.191</ecNumber>
    </recommendedName>
</protein>
<dbReference type="GO" id="GO:0103118">
    <property type="term" value="F:UDP-3-O-[(3R)-3-hydroxyacyl]-glucosamine N-acyltransferase activity"/>
    <property type="evidence" value="ECO:0007669"/>
    <property type="project" value="UniProtKB-EC"/>
</dbReference>
<evidence type="ECO:0000256" key="6">
    <source>
        <dbReference type="ARBA" id="ARBA00023315"/>
    </source>
</evidence>
<evidence type="ECO:0000256" key="2">
    <source>
        <dbReference type="ARBA" id="ARBA00022556"/>
    </source>
</evidence>
<dbReference type="EMBL" id="JACHHI010000002">
    <property type="protein sequence ID" value="MBB6477392.1"/>
    <property type="molecule type" value="Genomic_DNA"/>
</dbReference>
<dbReference type="AlphaFoldDB" id="A0A841R4A0"/>
<organism evidence="9 10">
    <name type="scientific">Negativicoccus succinicivorans</name>
    <dbReference type="NCBI Taxonomy" id="620903"/>
    <lineage>
        <taxon>Bacteria</taxon>
        <taxon>Bacillati</taxon>
        <taxon>Bacillota</taxon>
        <taxon>Negativicutes</taxon>
        <taxon>Veillonellales</taxon>
        <taxon>Veillonellaceae</taxon>
        <taxon>Negativicoccus</taxon>
    </lineage>
</organism>
<dbReference type="PANTHER" id="PTHR43378:SF2">
    <property type="entry name" value="UDP-3-O-ACYLGLUCOSAMINE N-ACYLTRANSFERASE 1, MITOCHONDRIAL-RELATED"/>
    <property type="match status" value="1"/>
</dbReference>
<dbReference type="NCBIfam" id="NF002060">
    <property type="entry name" value="PRK00892.1"/>
    <property type="match status" value="1"/>
</dbReference>
<comment type="subunit">
    <text evidence="7">Homotrimer.</text>
</comment>
<dbReference type="InterPro" id="IPR007691">
    <property type="entry name" value="LpxD"/>
</dbReference>
<keyword evidence="5 7" id="KW-0443">Lipid metabolism</keyword>
<reference evidence="9 10" key="1">
    <citation type="submission" date="2020-08" db="EMBL/GenBank/DDBJ databases">
        <title>Genomic Encyclopedia of Type Strains, Phase IV (KMG-IV): sequencing the most valuable type-strain genomes for metagenomic binning, comparative biology and taxonomic classification.</title>
        <authorList>
            <person name="Goeker M."/>
        </authorList>
    </citation>
    <scope>NUCLEOTIDE SEQUENCE [LARGE SCALE GENOMIC DNA]</scope>
    <source>
        <strain evidence="9 10">DSM 21255</strain>
    </source>
</reference>
<dbReference type="GO" id="GO:0009245">
    <property type="term" value="P:lipid A biosynthetic process"/>
    <property type="evidence" value="ECO:0007669"/>
    <property type="project" value="UniProtKB-UniRule"/>
</dbReference>
<dbReference type="Gene3D" id="3.40.1390.10">
    <property type="entry name" value="MurE/MurF, N-terminal domain"/>
    <property type="match status" value="1"/>
</dbReference>
<evidence type="ECO:0000313" key="10">
    <source>
        <dbReference type="Proteomes" id="UP000591941"/>
    </source>
</evidence>
<evidence type="ECO:0000259" key="8">
    <source>
        <dbReference type="Pfam" id="PF04613"/>
    </source>
</evidence>
<evidence type="ECO:0000256" key="3">
    <source>
        <dbReference type="ARBA" id="ARBA00022679"/>
    </source>
</evidence>
<comment type="function">
    <text evidence="7">Catalyzes the N-acylation of UDP-3-O-acylglucosamine using 3-hydroxyacyl-ACP as the acyl donor. Is involved in the biosynthesis of lipid A, a phosphorylated glycolipid that anchors the lipopolysaccharide to the outer membrane of the cell.</text>
</comment>
<accession>A0A841R4A0</accession>
<dbReference type="CDD" id="cd03352">
    <property type="entry name" value="LbH_LpxD"/>
    <property type="match status" value="1"/>
</dbReference>
<dbReference type="RefSeq" id="WP_159823147.1">
    <property type="nucleotide sequence ID" value="NZ_CABWNB010000003.1"/>
</dbReference>
<dbReference type="GO" id="GO:0016020">
    <property type="term" value="C:membrane"/>
    <property type="evidence" value="ECO:0007669"/>
    <property type="project" value="GOC"/>
</dbReference>
<keyword evidence="4 7" id="KW-0677">Repeat</keyword>
<dbReference type="SUPFAM" id="SSF51161">
    <property type="entry name" value="Trimeric LpxA-like enzymes"/>
    <property type="match status" value="1"/>
</dbReference>
<evidence type="ECO:0000256" key="1">
    <source>
        <dbReference type="ARBA" id="ARBA00022516"/>
    </source>
</evidence>
<dbReference type="InterPro" id="IPR011004">
    <property type="entry name" value="Trimer_LpxA-like_sf"/>
</dbReference>
<keyword evidence="3 7" id="KW-0808">Transferase</keyword>